<organism evidence="1 2">
    <name type="scientific">Rhodococcus pseudokoreensis</name>
    <dbReference type="NCBI Taxonomy" id="2811421"/>
    <lineage>
        <taxon>Bacteria</taxon>
        <taxon>Bacillati</taxon>
        <taxon>Actinomycetota</taxon>
        <taxon>Actinomycetes</taxon>
        <taxon>Mycobacteriales</taxon>
        <taxon>Nocardiaceae</taxon>
        <taxon>Rhodococcus</taxon>
    </lineage>
</organism>
<sequence>MQSQRDESISIALERLALTLGESGAVPVAELVRALERAAERLRTKSVADENPIDLVTQADASRAVGVSRQAVNQWVRNGVVRSYAGSGTSGRYGPMVSLAEIAIAANRRTRDVPFSNRRRRELVDFLGLIARSTAAPVAAEILRALEDDSYESRTPEKTRVLGEFVTASMGLGDQQREFTPEGLRLLSQLEPAITVDTDSPFGGFTDSLGLLIHSSGGEAGFDSPSTALLSMFGCATVGALYSGADAGIGRDIADAAQEVWGEDWVERLLDAVFHLGELRRSPLTRFTASLTYLDNNRFLRNAQAAGVSIAYSRGPGPLLPHRLYGGPIFRDMMSDAGRRTTPWGFSPASAQVGRPAELESGLNPFRVMNYEFGLLDPHVHGIRRYCFSTTDARRDLRAYVESLHGSERERYIGYAVDGLARTLHQQNIELAAIDSEQDFDWWKDHIIRSSEQEILLGLRDERARKVAHALLVSTSLLPEVVSAAHTDGALRDRLRIYVKNLEFDVIDARYRDDLRRGASRVIKGGGVAFDEAKATEVATTEIQAMLA</sequence>
<protein>
    <recommendedName>
        <fullName evidence="3">Helix-turn-helix domain-containing protein</fullName>
    </recommendedName>
</protein>
<dbReference type="RefSeq" id="WP_206004960.1">
    <property type="nucleotide sequence ID" value="NZ_CP070619.1"/>
</dbReference>
<accession>A0A974W005</accession>
<reference evidence="1 2" key="2">
    <citation type="journal article" date="2022" name="Arch. Microbiol.">
        <title>Rhodococcus pseudokoreensis sp. nov. isolated from the rhizosphere of young M26 apple rootstocks.</title>
        <authorList>
            <person name="Kampfer P."/>
            <person name="Glaeser S.P."/>
            <person name="Blom J."/>
            <person name="Wolf J."/>
            <person name="Benning S."/>
            <person name="Schloter M."/>
            <person name="Neumann-Schaal M."/>
        </authorList>
    </citation>
    <scope>NUCLEOTIDE SEQUENCE [LARGE SCALE GENOMIC DNA]</scope>
    <source>
        <strain evidence="1 2">R79</strain>
    </source>
</reference>
<evidence type="ECO:0000313" key="1">
    <source>
        <dbReference type="EMBL" id="QSE88207.1"/>
    </source>
</evidence>
<reference evidence="1 2" key="1">
    <citation type="journal article" date="2021" name="Microbiol. Resour. Announc.">
        <title>Complete Genome Sequences of Two Rhodococcus sp. Strains with Large and Linear Chromosomes, Isolated from Apple Rhizosphere.</title>
        <authorList>
            <person name="Benning S."/>
            <person name="Brugnone N."/>
            <person name="Siani R."/>
            <person name="Kublik S."/>
            <person name="Schloter M."/>
            <person name="Rad V."/>
        </authorList>
    </citation>
    <scope>NUCLEOTIDE SEQUENCE [LARGE SCALE GENOMIC DNA]</scope>
    <source>
        <strain evidence="1 2">R79</strain>
    </source>
</reference>
<keyword evidence="2" id="KW-1185">Reference proteome</keyword>
<name>A0A974W005_9NOCA</name>
<gene>
    <name evidence="1" type="ORF">JWS13_06035</name>
</gene>
<dbReference type="Proteomes" id="UP000662986">
    <property type="component" value="Chromosome"/>
</dbReference>
<evidence type="ECO:0000313" key="2">
    <source>
        <dbReference type="Proteomes" id="UP000662986"/>
    </source>
</evidence>
<proteinExistence type="predicted"/>
<evidence type="ECO:0008006" key="3">
    <source>
        <dbReference type="Google" id="ProtNLM"/>
    </source>
</evidence>
<dbReference type="EMBL" id="CP070619">
    <property type="protein sequence ID" value="QSE88207.1"/>
    <property type="molecule type" value="Genomic_DNA"/>
</dbReference>